<keyword evidence="1" id="KW-0812">Transmembrane</keyword>
<keyword evidence="1" id="KW-1133">Transmembrane helix</keyword>
<dbReference type="KEGG" id="maqe:RJ40_11455"/>
<reference evidence="2" key="1">
    <citation type="journal article" date="2001" name="Int. J. Syst. Evol. Microbiol.">
        <title>Methanofollis aquaemaris sp. nov., a methanogen isolated from an aquaculture fish pond.</title>
        <authorList>
            <person name="Lai M.C."/>
            <person name="Chen S.C."/>
        </authorList>
    </citation>
    <scope>NUCLEOTIDE SEQUENCE</scope>
    <source>
        <strain evidence="2">N2F9704</strain>
    </source>
</reference>
<keyword evidence="3" id="KW-1185">Reference proteome</keyword>
<dbReference type="GeneID" id="76424993"/>
<dbReference type="AlphaFoldDB" id="A0A8A3S712"/>
<accession>A0A8A3S712</accession>
<evidence type="ECO:0000313" key="3">
    <source>
        <dbReference type="Proteomes" id="UP001042704"/>
    </source>
</evidence>
<evidence type="ECO:0000256" key="1">
    <source>
        <dbReference type="SAM" id="Phobius"/>
    </source>
</evidence>
<sequence length="153" mass="16613">MERVPAVILGAGVVFGVFFAVTQNVFMGASVLIILGTVAMCLQIMGETRDLPEVSCRLSDDAKSVIVANGGNAPAKNIHVALVPMDIEFDIPELGVDEKYAHTLASMATELKVAATYANSSGQTYKQTWRLSSLDETDPLKPMFPMFSWKKEE</sequence>
<organism evidence="2 3">
    <name type="scientific">Methanofollis aquaemaris</name>
    <dbReference type="NCBI Taxonomy" id="126734"/>
    <lineage>
        <taxon>Archaea</taxon>
        <taxon>Methanobacteriati</taxon>
        <taxon>Methanobacteriota</taxon>
        <taxon>Stenosarchaea group</taxon>
        <taxon>Methanomicrobia</taxon>
        <taxon>Methanomicrobiales</taxon>
        <taxon>Methanomicrobiaceae</taxon>
        <taxon>Methanofollis</taxon>
    </lineage>
</organism>
<evidence type="ECO:0000313" key="2">
    <source>
        <dbReference type="EMBL" id="QSZ68067.1"/>
    </source>
</evidence>
<gene>
    <name evidence="2" type="ORF">RJ40_11455</name>
</gene>
<keyword evidence="1" id="KW-0472">Membrane</keyword>
<protein>
    <submittedName>
        <fullName evidence="2">Uncharacterized protein</fullName>
    </submittedName>
</protein>
<dbReference type="EMBL" id="CP036172">
    <property type="protein sequence ID" value="QSZ68067.1"/>
    <property type="molecule type" value="Genomic_DNA"/>
</dbReference>
<dbReference type="Proteomes" id="UP001042704">
    <property type="component" value="Chromosome"/>
</dbReference>
<name>A0A8A3S712_9EURY</name>
<proteinExistence type="predicted"/>
<reference evidence="2" key="2">
    <citation type="submission" date="2019-02" db="EMBL/GenBank/DDBJ databases">
        <authorList>
            <person name="Chen S.-C."/>
            <person name="Chien H.-H."/>
            <person name="Lai M.-C."/>
        </authorList>
    </citation>
    <scope>NUCLEOTIDE SEQUENCE</scope>
    <source>
        <strain evidence="2">N2F9704</strain>
    </source>
</reference>
<feature type="transmembrane region" description="Helical" evidence="1">
    <location>
        <begin position="6"/>
        <end position="35"/>
    </location>
</feature>
<dbReference type="RefSeq" id="WP_265581000.1">
    <property type="nucleotide sequence ID" value="NZ_CP036172.1"/>
</dbReference>